<dbReference type="Gene3D" id="1.20.58.1100">
    <property type="match status" value="1"/>
</dbReference>
<dbReference type="InterPro" id="IPR010439">
    <property type="entry name" value="MUN_dom"/>
</dbReference>
<evidence type="ECO:0000313" key="5">
    <source>
        <dbReference type="EMBL" id="KAK0509132.1"/>
    </source>
</evidence>
<feature type="compositionally biased region" description="Basic and acidic residues" evidence="1">
    <location>
        <begin position="365"/>
        <end position="375"/>
    </location>
</feature>
<dbReference type="Pfam" id="PF06292">
    <property type="entry name" value="MUN"/>
    <property type="match status" value="1"/>
</dbReference>
<keyword evidence="6" id="KW-1185">Reference proteome</keyword>
<evidence type="ECO:0000256" key="1">
    <source>
        <dbReference type="SAM" id="MobiDB-lite"/>
    </source>
</evidence>
<feature type="domain" description="MHD1" evidence="3">
    <location>
        <begin position="700"/>
        <end position="826"/>
    </location>
</feature>
<evidence type="ECO:0000259" key="3">
    <source>
        <dbReference type="PROSITE" id="PS51258"/>
    </source>
</evidence>
<dbReference type="PROSITE" id="PS50004">
    <property type="entry name" value="C2"/>
    <property type="match status" value="1"/>
</dbReference>
<reference evidence="5" key="1">
    <citation type="submission" date="2023-03" db="EMBL/GenBank/DDBJ databases">
        <title>Complete genome of Cladonia borealis.</title>
        <authorList>
            <person name="Park H."/>
        </authorList>
    </citation>
    <scope>NUCLEOTIDE SEQUENCE</scope>
    <source>
        <strain evidence="5">ANT050790</strain>
    </source>
</reference>
<feature type="compositionally biased region" description="Polar residues" evidence="1">
    <location>
        <begin position="346"/>
        <end position="364"/>
    </location>
</feature>
<dbReference type="Gene3D" id="1.10.357.50">
    <property type="match status" value="1"/>
</dbReference>
<dbReference type="CDD" id="cd04043">
    <property type="entry name" value="C2_Munc13_fungal"/>
    <property type="match status" value="1"/>
</dbReference>
<dbReference type="Proteomes" id="UP001166286">
    <property type="component" value="Unassembled WGS sequence"/>
</dbReference>
<feature type="region of interest" description="Disordered" evidence="1">
    <location>
        <begin position="346"/>
        <end position="381"/>
    </location>
</feature>
<dbReference type="EMBL" id="JAFEKC020000019">
    <property type="protein sequence ID" value="KAK0509132.1"/>
    <property type="molecule type" value="Genomic_DNA"/>
</dbReference>
<evidence type="ECO:0000313" key="6">
    <source>
        <dbReference type="Proteomes" id="UP001166286"/>
    </source>
</evidence>
<protein>
    <recommendedName>
        <fullName evidence="7">C2 domain protein</fullName>
    </recommendedName>
</protein>
<organism evidence="5 6">
    <name type="scientific">Cladonia borealis</name>
    <dbReference type="NCBI Taxonomy" id="184061"/>
    <lineage>
        <taxon>Eukaryota</taxon>
        <taxon>Fungi</taxon>
        <taxon>Dikarya</taxon>
        <taxon>Ascomycota</taxon>
        <taxon>Pezizomycotina</taxon>
        <taxon>Lecanoromycetes</taxon>
        <taxon>OSLEUM clade</taxon>
        <taxon>Lecanoromycetidae</taxon>
        <taxon>Lecanorales</taxon>
        <taxon>Lecanorineae</taxon>
        <taxon>Cladoniaceae</taxon>
        <taxon>Cladonia</taxon>
    </lineage>
</organism>
<dbReference type="PROSITE" id="PS51258">
    <property type="entry name" value="MHD1"/>
    <property type="match status" value="1"/>
</dbReference>
<dbReference type="SUPFAM" id="SSF49562">
    <property type="entry name" value="C2 domain (Calcium/lipid-binding domain, CaLB)"/>
    <property type="match status" value="1"/>
</dbReference>
<dbReference type="InterPro" id="IPR052811">
    <property type="entry name" value="Glucose_resp_signaling"/>
</dbReference>
<dbReference type="InterPro" id="IPR014772">
    <property type="entry name" value="Munc13_dom-2"/>
</dbReference>
<dbReference type="InterPro" id="IPR000008">
    <property type="entry name" value="C2_dom"/>
</dbReference>
<dbReference type="Pfam" id="PF00168">
    <property type="entry name" value="C2"/>
    <property type="match status" value="1"/>
</dbReference>
<feature type="domain" description="C2" evidence="2">
    <location>
        <begin position="907"/>
        <end position="1022"/>
    </location>
</feature>
<dbReference type="PANTHER" id="PTHR47263">
    <property type="entry name" value="ADENYLATE CYCLASE ACTIVATION PROTEIN GIT1"/>
    <property type="match status" value="1"/>
</dbReference>
<gene>
    <name evidence="5" type="ORF">JMJ35_008503</name>
</gene>
<accession>A0AA39QTV6</accession>
<evidence type="ECO:0000259" key="2">
    <source>
        <dbReference type="PROSITE" id="PS50004"/>
    </source>
</evidence>
<feature type="domain" description="MHD2" evidence="4">
    <location>
        <begin position="1128"/>
        <end position="1250"/>
    </location>
</feature>
<sequence length="1378" mass="157652">MSTSSTQSRGINRRIDSLQNGNLTREASYSRKKVISPNDAYLYALRVSYLAYLLQPRARRTQHVPAPQAPVQRASTSINDLMKDFSIVRDSKSTRFPHGFMAKLEERLMGLLMGKEKRPEYNDATVKRSFAVFLNAFSEPNFKKRMEKDRRVEDLVLIFFSNATKELSKGKQPGDDAWKLMVDRHLALFVRLISLVLKDHDWVRDRPELTSRLTTLESKLLAHDQDLSAPIQNGSSGGSTIEVIVPLSYDVKDMPLVQVVGRIFGLRNTQIQSDINKYKAVWTEKAALQDLKTYQTLLNLNSKKTLRNDDFDLDEAFEQWKKGEVQDLSQMMLAIVQANPELAKSTTGSLPQFSHQAHGTVSDHSQSEAARRASENSEVSSYVIDQPADMSAILYSNQSSDGSVDDDGTFTYIPADPRAYYRFIVAQALTYDINDKDLQPPSSDTSSEAPAVKLLSKQSTELLNEICLRWRIPYVSRIMLFLDVIREKFVDQEITLDTLVAAFNFIKEPPPENRKTSNFTTSLLLDHSKWILADTVLNQQILSALHVALLRDLYDVLQHCYERKPPSVGFIVYVLENHIYNDPGFSKTQDDINAYKDQLYQGLQEKAHEMYRAFLEKEVPNDQHAWEFFHIIELGKAVVALAQRIQKRYRKNPEIMGVNPLTALVETVLPLYAEDARDIVRRILELAKERNEEVPVEDGFQLYGELVEIRRIHSECLPNVPFAFHIEDLLENFVWRWIQMTEASIVDWVDQAIKQDNFRVRAENNEIPPTDDQRHSVSVIDIFSSFNQTIDRIVQLNWDDDLQYAKFMTALAKVVGTGIARYCDSVEQKFTKEMDRMTPEQEAATNQSRQEKWLAMAKDAWNNKEKIEPFHFFPESLVKLNNIDFASGQLDKLEHEVNVDACAAVIQRNQPPITQRPKKVNNYVFTIKIVEAEDLKACDVGGYSDPYVVLGDEYQKRLAKTRIIYRNLNPRWDETVDITTQGPLNIIATVWDWDAMGDHDCVGRASLKLDPSHFGDFLPREYWLDLDSQGRILLRVSMEGERDDIQFYFGKAFRMLKRTERDMTRKITDKLSAYINHSLSRRALRNLLSKGISMSSISKLTMTSATNYFNRNKPQQLTAQAPTDAEITNALKPLFTYFDDNFAIMNQTLTSASMIAVMTRLWKEVLVTIESLLVPPLSDKPSQQRQLNQQELDIVFKWLQLLFDFFHAVDEETGEANGVPLNVLKSPKYFDITNLNFFYLEPTDSLIRTSERMASATAARQQSQRNRLSLPASLSSPAFGGAAGLVGLTSTRRSKSIMLSRNLGTMRKAKEEKWKEAQADPNDDMILRILRMRPEAERYLKDRSRQKERLAAAAAAEMIVKQSLLAGGGRMMGNLPKR</sequence>
<evidence type="ECO:0000259" key="4">
    <source>
        <dbReference type="PROSITE" id="PS51259"/>
    </source>
</evidence>
<dbReference type="InterPro" id="IPR014770">
    <property type="entry name" value="Munc13_1"/>
</dbReference>
<evidence type="ECO:0008006" key="7">
    <source>
        <dbReference type="Google" id="ProtNLM"/>
    </source>
</evidence>
<dbReference type="Gene3D" id="2.60.40.150">
    <property type="entry name" value="C2 domain"/>
    <property type="match status" value="1"/>
</dbReference>
<dbReference type="SMART" id="SM00239">
    <property type="entry name" value="C2"/>
    <property type="match status" value="1"/>
</dbReference>
<name>A0AA39QTV6_9LECA</name>
<dbReference type="PANTHER" id="PTHR47263:SF1">
    <property type="entry name" value="C2 DOMAIN PROTEIN (AFU_ORTHOLOGUE AFUA_7G02350)"/>
    <property type="match status" value="1"/>
</dbReference>
<comment type="caution">
    <text evidence="5">The sequence shown here is derived from an EMBL/GenBank/DDBJ whole genome shotgun (WGS) entry which is preliminary data.</text>
</comment>
<proteinExistence type="predicted"/>
<dbReference type="PROSITE" id="PS51259">
    <property type="entry name" value="MHD2"/>
    <property type="match status" value="1"/>
</dbReference>
<dbReference type="InterPro" id="IPR035892">
    <property type="entry name" value="C2_domain_sf"/>
</dbReference>